<name>B9YA38_9FIRM</name>
<gene>
    <name evidence="1" type="ORF">HOLDEFILI_02695</name>
</gene>
<accession>B9YA38</accession>
<dbReference type="Proteomes" id="UP000005950">
    <property type="component" value="Unassembled WGS sequence"/>
</dbReference>
<dbReference type="AlphaFoldDB" id="B9YA38"/>
<dbReference type="EMBL" id="ACCF01000164">
    <property type="protein sequence ID" value="EEF67150.1"/>
    <property type="molecule type" value="Genomic_DNA"/>
</dbReference>
<reference evidence="1 2" key="1">
    <citation type="submission" date="2008-12" db="EMBL/GenBank/DDBJ databases">
        <authorList>
            <person name="Fulton L."/>
            <person name="Clifton S."/>
            <person name="Fulton B."/>
            <person name="Xu J."/>
            <person name="Minx P."/>
            <person name="Pepin K.H."/>
            <person name="Johnson M."/>
            <person name="Bhonagiri V."/>
            <person name="Nash W.E."/>
            <person name="Mardis E.R."/>
            <person name="Wilson R.K."/>
        </authorList>
    </citation>
    <scope>NUCLEOTIDE SEQUENCE [LARGE SCALE GENOMIC DNA]</scope>
    <source>
        <strain evidence="1 2">DSM 12042</strain>
    </source>
</reference>
<evidence type="ECO:0000313" key="1">
    <source>
        <dbReference type="EMBL" id="EEF67150.1"/>
    </source>
</evidence>
<evidence type="ECO:0000313" key="2">
    <source>
        <dbReference type="Proteomes" id="UP000005950"/>
    </source>
</evidence>
<sequence length="50" mass="5589">MIACHRTSFKASSFGINKGNPVLISAFDPAVRGLFFVEHQVRRPVVSSWQ</sequence>
<comment type="caution">
    <text evidence="1">The sequence shown here is derived from an EMBL/GenBank/DDBJ whole genome shotgun (WGS) entry which is preliminary data.</text>
</comment>
<proteinExistence type="predicted"/>
<dbReference type="HOGENOM" id="CLU_3118630_0_0_9"/>
<protein>
    <submittedName>
        <fullName evidence="1">Uncharacterized protein</fullName>
    </submittedName>
</protein>
<reference evidence="1 2" key="2">
    <citation type="submission" date="2009-02" db="EMBL/GenBank/DDBJ databases">
        <title>Draft genome sequence of Holdemania filiformis DSM 12042.</title>
        <authorList>
            <person name="Sudarsanam P."/>
            <person name="Ley R."/>
            <person name="Guruge J."/>
            <person name="Turnbaugh P.J."/>
            <person name="Mahowald M."/>
            <person name="Liep D."/>
            <person name="Gordon J."/>
        </authorList>
    </citation>
    <scope>NUCLEOTIDE SEQUENCE [LARGE SCALE GENOMIC DNA]</scope>
    <source>
        <strain evidence="1 2">DSM 12042</strain>
    </source>
</reference>
<organism evidence="1 2">
    <name type="scientific">Holdemania filiformis DSM 12042</name>
    <dbReference type="NCBI Taxonomy" id="545696"/>
    <lineage>
        <taxon>Bacteria</taxon>
        <taxon>Bacillati</taxon>
        <taxon>Bacillota</taxon>
        <taxon>Erysipelotrichia</taxon>
        <taxon>Erysipelotrichales</taxon>
        <taxon>Erysipelotrichaceae</taxon>
        <taxon>Holdemania</taxon>
    </lineage>
</organism>